<dbReference type="Gene3D" id="3.30.530.20">
    <property type="match status" value="1"/>
</dbReference>
<dbReference type="AlphaFoldDB" id="A0A0D3K1R8"/>
<accession>A0A0D3K1R8</accession>
<organism evidence="1 2">
    <name type="scientific">Emiliania huxleyi (strain CCMP1516)</name>
    <dbReference type="NCBI Taxonomy" id="280463"/>
    <lineage>
        <taxon>Eukaryota</taxon>
        <taxon>Haptista</taxon>
        <taxon>Haptophyta</taxon>
        <taxon>Prymnesiophyceae</taxon>
        <taxon>Isochrysidales</taxon>
        <taxon>Noelaerhabdaceae</taxon>
        <taxon>Emiliania</taxon>
    </lineage>
</organism>
<sequence length="262" mass="28909">MLAKDGELALLESRGRVCREAIDTFTGDPKGWDETLGSDGTKVSSRIRPMEGPNNMIDIKVEAELDDIRCEHTLYCFREGDLYPSWFPYVSHGAFVIIHLVFEIALYGIMDVCIQGFGCDNLRDGNFLLCVRHCGKEDARALAGSEVELPPKPSSAGKLFKLGRVKAVIDVMVEPLSPTSVRFSYSCSQPIPKLAPSWIVSMVMKRGMGDIFARMKAACRAMASGDARAAAKYPIVKRIRSPAYAHVIDDIAGRVKGYLNKE</sequence>
<dbReference type="RefSeq" id="XP_005782132.1">
    <property type="nucleotide sequence ID" value="XM_005782075.1"/>
</dbReference>
<dbReference type="InterPro" id="IPR023393">
    <property type="entry name" value="START-like_dom_sf"/>
</dbReference>
<dbReference type="KEGG" id="ehx:EMIHUDRAFT_113611"/>
<dbReference type="EnsemblProtists" id="EOD29703">
    <property type="protein sequence ID" value="EOD29703"/>
    <property type="gene ID" value="EMIHUDRAFT_113611"/>
</dbReference>
<evidence type="ECO:0000313" key="2">
    <source>
        <dbReference type="Proteomes" id="UP000013827"/>
    </source>
</evidence>
<dbReference type="OMA" id="PAHIDIC"/>
<evidence type="ECO:0000313" key="1">
    <source>
        <dbReference type="EnsemblProtists" id="EOD29703"/>
    </source>
</evidence>
<dbReference type="GeneID" id="17274976"/>
<dbReference type="Proteomes" id="UP000013827">
    <property type="component" value="Unassembled WGS sequence"/>
</dbReference>
<name>A0A0D3K1R8_EMIH1</name>
<protein>
    <recommendedName>
        <fullName evidence="3">START domain-containing protein</fullName>
    </recommendedName>
</protein>
<dbReference type="HOGENOM" id="CLU_1063328_0_0_1"/>
<proteinExistence type="predicted"/>
<dbReference type="PaxDb" id="2903-EOD29703"/>
<reference evidence="1" key="2">
    <citation type="submission" date="2024-10" db="UniProtKB">
        <authorList>
            <consortium name="EnsemblProtists"/>
        </authorList>
    </citation>
    <scope>IDENTIFICATION</scope>
</reference>
<keyword evidence="2" id="KW-1185">Reference proteome</keyword>
<evidence type="ECO:0008006" key="3">
    <source>
        <dbReference type="Google" id="ProtNLM"/>
    </source>
</evidence>
<dbReference type="SUPFAM" id="SSF55961">
    <property type="entry name" value="Bet v1-like"/>
    <property type="match status" value="1"/>
</dbReference>
<reference evidence="2" key="1">
    <citation type="journal article" date="2013" name="Nature">
        <title>Pan genome of the phytoplankton Emiliania underpins its global distribution.</title>
        <authorList>
            <person name="Read B.A."/>
            <person name="Kegel J."/>
            <person name="Klute M.J."/>
            <person name="Kuo A."/>
            <person name="Lefebvre S.C."/>
            <person name="Maumus F."/>
            <person name="Mayer C."/>
            <person name="Miller J."/>
            <person name="Monier A."/>
            <person name="Salamov A."/>
            <person name="Young J."/>
            <person name="Aguilar M."/>
            <person name="Claverie J.M."/>
            <person name="Frickenhaus S."/>
            <person name="Gonzalez K."/>
            <person name="Herman E.K."/>
            <person name="Lin Y.C."/>
            <person name="Napier J."/>
            <person name="Ogata H."/>
            <person name="Sarno A.F."/>
            <person name="Shmutz J."/>
            <person name="Schroeder D."/>
            <person name="de Vargas C."/>
            <person name="Verret F."/>
            <person name="von Dassow P."/>
            <person name="Valentin K."/>
            <person name="Van de Peer Y."/>
            <person name="Wheeler G."/>
            <person name="Dacks J.B."/>
            <person name="Delwiche C.F."/>
            <person name="Dyhrman S.T."/>
            <person name="Glockner G."/>
            <person name="John U."/>
            <person name="Richards T."/>
            <person name="Worden A.Z."/>
            <person name="Zhang X."/>
            <person name="Grigoriev I.V."/>
            <person name="Allen A.E."/>
            <person name="Bidle K."/>
            <person name="Borodovsky M."/>
            <person name="Bowler C."/>
            <person name="Brownlee C."/>
            <person name="Cock J.M."/>
            <person name="Elias M."/>
            <person name="Gladyshev V.N."/>
            <person name="Groth M."/>
            <person name="Guda C."/>
            <person name="Hadaegh A."/>
            <person name="Iglesias-Rodriguez M.D."/>
            <person name="Jenkins J."/>
            <person name="Jones B.M."/>
            <person name="Lawson T."/>
            <person name="Leese F."/>
            <person name="Lindquist E."/>
            <person name="Lobanov A."/>
            <person name="Lomsadze A."/>
            <person name="Malik S.B."/>
            <person name="Marsh M.E."/>
            <person name="Mackinder L."/>
            <person name="Mock T."/>
            <person name="Mueller-Roeber B."/>
            <person name="Pagarete A."/>
            <person name="Parker M."/>
            <person name="Probert I."/>
            <person name="Quesneville H."/>
            <person name="Raines C."/>
            <person name="Rensing S.A."/>
            <person name="Riano-Pachon D.M."/>
            <person name="Richier S."/>
            <person name="Rokitta S."/>
            <person name="Shiraiwa Y."/>
            <person name="Soanes D.M."/>
            <person name="van der Giezen M."/>
            <person name="Wahlund T.M."/>
            <person name="Williams B."/>
            <person name="Wilson W."/>
            <person name="Wolfe G."/>
            <person name="Wurch L.L."/>
        </authorList>
    </citation>
    <scope>NUCLEOTIDE SEQUENCE</scope>
</reference>